<dbReference type="EMBL" id="CAJJDN010000043">
    <property type="protein sequence ID" value="CAD8082503.1"/>
    <property type="molecule type" value="Genomic_DNA"/>
</dbReference>
<dbReference type="AlphaFoldDB" id="A0A8S1MZJ8"/>
<accession>A0A8S1MZJ8</accession>
<gene>
    <name evidence="1" type="ORF">PSON_ATCC_30995.1.T0430234</name>
</gene>
<protein>
    <submittedName>
        <fullName evidence="1">Uncharacterized protein</fullName>
    </submittedName>
</protein>
<organism evidence="1 2">
    <name type="scientific">Paramecium sonneborni</name>
    <dbReference type="NCBI Taxonomy" id="65129"/>
    <lineage>
        <taxon>Eukaryota</taxon>
        <taxon>Sar</taxon>
        <taxon>Alveolata</taxon>
        <taxon>Ciliophora</taxon>
        <taxon>Intramacronucleata</taxon>
        <taxon>Oligohymenophorea</taxon>
        <taxon>Peniculida</taxon>
        <taxon>Parameciidae</taxon>
        <taxon>Paramecium</taxon>
    </lineage>
</organism>
<proteinExistence type="predicted"/>
<dbReference type="Proteomes" id="UP000692954">
    <property type="component" value="Unassembled WGS sequence"/>
</dbReference>
<evidence type="ECO:0000313" key="2">
    <source>
        <dbReference type="Proteomes" id="UP000692954"/>
    </source>
</evidence>
<sequence length="73" mass="8436">MNHPKTYFATPLSKLAKLSTNNQMDDDDELLTINSPLTIIQSCLSKTIVEDFVVKPSYSKSKQKDWKDQFVWL</sequence>
<keyword evidence="2" id="KW-1185">Reference proteome</keyword>
<evidence type="ECO:0000313" key="1">
    <source>
        <dbReference type="EMBL" id="CAD8082503.1"/>
    </source>
</evidence>
<dbReference type="OrthoDB" id="295003at2759"/>
<comment type="caution">
    <text evidence="1">The sequence shown here is derived from an EMBL/GenBank/DDBJ whole genome shotgun (WGS) entry which is preliminary data.</text>
</comment>
<reference evidence="1" key="1">
    <citation type="submission" date="2021-01" db="EMBL/GenBank/DDBJ databases">
        <authorList>
            <consortium name="Genoscope - CEA"/>
            <person name="William W."/>
        </authorList>
    </citation>
    <scope>NUCLEOTIDE SEQUENCE</scope>
</reference>
<name>A0A8S1MZJ8_9CILI</name>